<keyword evidence="4" id="KW-0378">Hydrolase</keyword>
<dbReference type="InterPro" id="IPR005162">
    <property type="entry name" value="Retrotrans_gag_dom"/>
</dbReference>
<feature type="compositionally biased region" description="Polar residues" evidence="5">
    <location>
        <begin position="1438"/>
        <end position="1455"/>
    </location>
</feature>
<dbReference type="InterPro" id="IPR039537">
    <property type="entry name" value="Retrotran_Ty1/copia-like"/>
</dbReference>
<feature type="region of interest" description="Disordered" evidence="5">
    <location>
        <begin position="752"/>
        <end position="822"/>
    </location>
</feature>
<accession>A0ABQ5DJF1</accession>
<dbReference type="InterPro" id="IPR036397">
    <property type="entry name" value="RNaseH_sf"/>
</dbReference>
<dbReference type="PANTHER" id="PTHR42648:SF32">
    <property type="entry name" value="RIBONUCLEASE H-LIKE DOMAIN, GAG-PRE-INTEGRASE DOMAIN PROTEIN-RELATED"/>
    <property type="match status" value="1"/>
</dbReference>
<dbReference type="InterPro" id="IPR001584">
    <property type="entry name" value="Integrase_cat-core"/>
</dbReference>
<feature type="region of interest" description="Disordered" evidence="5">
    <location>
        <begin position="1420"/>
        <end position="1455"/>
    </location>
</feature>
<dbReference type="InterPro" id="IPR054722">
    <property type="entry name" value="PolX-like_BBD"/>
</dbReference>
<dbReference type="InterPro" id="IPR057670">
    <property type="entry name" value="SH3_retrovirus"/>
</dbReference>
<sequence length="1851" mass="212199">MLKIGDYDLWSMRMEQYLTHIDYALWEVIMNGDAPAIASASIEGPIPPKTFHGINDAKSLWEAIKTRFGGNKESKKMQKTILKHQYEKFIASRSEGLDKIYDRFQKLISQLEIHDEKTLAALMKQFILLMKFLLLTHRDKLLPHPMLMISQMAGGHAYHESEEILNEDKKEFELQWQRNYCDFHYKKMVQKPVLNNVKKGTGQREVRQVWNNAMRVNHQNFSNSRRDFAPMAILTKSGIVPISAARQSSSRAATPASAARPINTAKVNSVNTAKGNKVTSAVREQRINACNPQYALQDQGIFGSGCSRHMTRNKFYLSDYQDIDGGFVAFGGSFKGGKITRKGKIRTRKLDFEDVYFVKELEFNLFSVSQMCDKKNNVLFTETECLVLSSNFKLLDESQVLLKIPRQNNMYNFALKNVVPLGDLTCLFAKATIDESNLWHKRLGHINFKSMNKLVRGNLVRGLPSKLFENDHTCVAYQKGKQHKASCKTKTMLHMDLFRPVSDETPEILKNFITDIENQPDHKVKTIRSDNETKFKNRIMNEFCEMKGNRREFSVAKTPQQNGIAMRKNRTLIEAARTMLADSKLPTTFWAEAINTTCYVQNSVLVIMPHNKTPYELFLGRKPDLNFMRPFGCPVTILNTLDNLSKFDGKSDDGLFVGYSINSKEFRVFNNRTRFVEENSHINFLENKLNVAGTGPNRMFDIDTLSISMNYQPIFAGNQTNGNSGTKANIDAGQAKMSAVPGPQYVLLPFLTSESQNPKSSEDKIVDDDGKNNRVKDPAKEDDINGPGEATNTNNTNKLNTISSPVNTVSSSFTTVDPRRARDQRNKFESVFRKDKDANSTYRMFTPISVAESFYENLVGSTPVNAATPSNADYPTDHLMPDLEDTAHLQDTGIFVSAYDDEDMGAEADLNILETTMSVNPIPTTRIHKDHPKEQIIRDINSATQTRRMIKMSEEHAVISYINKQRRTNHKDDQNCLFAYFLSQMEPKKVIQALADSSWVEAMQEELLQNKKYERGIVVRNKARLVAQGYTQEEGIAYDEVFAPVARIKAIRLFLAYASFVGFIVYRLDVKSAFLYDIIEEEVYVCQPPGFEDPQFPNKVYKVDKALYGLYQAPKAWYETLSTYLIGNRFRRGTIDKTLFIKKDKCDILLVQMSSIGELTFFLGLQVKQKDNGIFIRQDKYVADILKKFDFSSVKITSTPLDTNKALIKDKEAKDVDVHLYRSMIESLMYLITSRPDIMFVVYACTRFQVTPKTSHLHDVKRIIRYLKGQPKLGLWYPRDSPFDLEAFSDKENAEFHQIVDFLSTCSINYALTVSPTIYASYIEQFWNTITSKIVNSVKQIHAIVDGKAVVILESSVRSDLLFNDKDGIACLTNDEIFENLALMGYELLSIKLTFQKEEAKTAQDRVITRLKLRVKRLEKKRKARTPQPMKRRISDCGRQSSGEKGGTTTDQVSTVRQEVSTASVPINVSVPTLSTPPTTRTIFGDEDLIIAQTLVKIRNKGKGVLVEEEPKKPVKVKRKDQGLAQIESDAGRKKQLAAERAEAIRKKPPTRTQVRNRMITYLKHMESTKNRPKADSEEESSKKHKLEEDNDAEKEELRDSMDVVPRDDVDIDVEYLATKYPIVDWKTHILNENMMYYQILKADESSKNYKIFSKMLDDFDRKDMIDLYRLVNERYEITSPEGYDLLLWGDLKTLFEPNEEDEIWKNQQDYNLISWRLFDSCGVHVLLMNTGVAIHMMIEKKYPLTQEMLSRMLNRRLEVDYEKLKKKMTDKYCPRTEIKKLEVELWDLKVKGTDVIGYNQRFQELALLCVRIFPEEFDKIERYVGGLPDMIHGSVVASKPKTMKEATEIV</sequence>
<dbReference type="Proteomes" id="UP001151760">
    <property type="component" value="Unassembled WGS sequence"/>
</dbReference>
<comment type="caution">
    <text evidence="7">The sequence shown here is derived from an EMBL/GenBank/DDBJ whole genome shotgun (WGS) entry which is preliminary data.</text>
</comment>
<proteinExistence type="predicted"/>
<dbReference type="EMBL" id="BQNB010015352">
    <property type="protein sequence ID" value="GJT39023.1"/>
    <property type="molecule type" value="Genomic_DNA"/>
</dbReference>
<reference evidence="7" key="1">
    <citation type="journal article" date="2022" name="Int. J. Mol. Sci.">
        <title>Draft Genome of Tanacetum Coccineum: Genomic Comparison of Closely Related Tanacetum-Family Plants.</title>
        <authorList>
            <person name="Yamashiro T."/>
            <person name="Shiraishi A."/>
            <person name="Nakayama K."/>
            <person name="Satake H."/>
        </authorList>
    </citation>
    <scope>NUCLEOTIDE SEQUENCE</scope>
</reference>
<protein>
    <submittedName>
        <fullName evidence="7">Ribonuclease H-like domain-containing protein</fullName>
    </submittedName>
</protein>
<dbReference type="SUPFAM" id="SSF53098">
    <property type="entry name" value="Ribonuclease H-like"/>
    <property type="match status" value="1"/>
</dbReference>
<dbReference type="InterPro" id="IPR013103">
    <property type="entry name" value="RVT_2"/>
</dbReference>
<dbReference type="Pfam" id="PF03732">
    <property type="entry name" value="Retrotrans_gag"/>
    <property type="match status" value="1"/>
</dbReference>
<feature type="compositionally biased region" description="Basic and acidic residues" evidence="5">
    <location>
        <begin position="760"/>
        <end position="783"/>
    </location>
</feature>
<feature type="compositionally biased region" description="Basic and acidic residues" evidence="5">
    <location>
        <begin position="1564"/>
        <end position="1588"/>
    </location>
</feature>
<keyword evidence="2" id="KW-0479">Metal-binding</keyword>
<name>A0ABQ5DJF1_9ASTR</name>
<evidence type="ECO:0000256" key="5">
    <source>
        <dbReference type="SAM" id="MobiDB-lite"/>
    </source>
</evidence>
<dbReference type="SUPFAM" id="SSF56672">
    <property type="entry name" value="DNA/RNA polymerases"/>
    <property type="match status" value="1"/>
</dbReference>
<keyword evidence="8" id="KW-1185">Reference proteome</keyword>
<dbReference type="PROSITE" id="PS50994">
    <property type="entry name" value="INTEGRASE"/>
    <property type="match status" value="1"/>
</dbReference>
<keyword evidence="1" id="KW-0645">Protease</keyword>
<feature type="compositionally biased region" description="Low complexity" evidence="5">
    <location>
        <begin position="791"/>
        <end position="801"/>
    </location>
</feature>
<gene>
    <name evidence="7" type="ORF">Tco_0938888</name>
</gene>
<evidence type="ECO:0000259" key="6">
    <source>
        <dbReference type="PROSITE" id="PS50994"/>
    </source>
</evidence>
<evidence type="ECO:0000256" key="2">
    <source>
        <dbReference type="ARBA" id="ARBA00022723"/>
    </source>
</evidence>
<dbReference type="Gene3D" id="3.30.420.10">
    <property type="entry name" value="Ribonuclease H-like superfamily/Ribonuclease H"/>
    <property type="match status" value="1"/>
</dbReference>
<dbReference type="InterPro" id="IPR025724">
    <property type="entry name" value="GAG-pre-integrase_dom"/>
</dbReference>
<reference evidence="7" key="2">
    <citation type="submission" date="2022-01" db="EMBL/GenBank/DDBJ databases">
        <authorList>
            <person name="Yamashiro T."/>
            <person name="Shiraishi A."/>
            <person name="Satake H."/>
            <person name="Nakayama K."/>
        </authorList>
    </citation>
    <scope>NUCLEOTIDE SEQUENCE</scope>
</reference>
<dbReference type="Pfam" id="PF25597">
    <property type="entry name" value="SH3_retrovirus"/>
    <property type="match status" value="1"/>
</dbReference>
<evidence type="ECO:0000313" key="7">
    <source>
        <dbReference type="EMBL" id="GJT39023.1"/>
    </source>
</evidence>
<dbReference type="Pfam" id="PF07727">
    <property type="entry name" value="RVT_2"/>
    <property type="match status" value="1"/>
</dbReference>
<dbReference type="InterPro" id="IPR012337">
    <property type="entry name" value="RNaseH-like_sf"/>
</dbReference>
<dbReference type="Pfam" id="PF22936">
    <property type="entry name" value="Pol_BBD"/>
    <property type="match status" value="1"/>
</dbReference>
<feature type="region of interest" description="Disordered" evidence="5">
    <location>
        <begin position="1564"/>
        <end position="1601"/>
    </location>
</feature>
<dbReference type="InterPro" id="IPR043502">
    <property type="entry name" value="DNA/RNA_pol_sf"/>
</dbReference>
<feature type="domain" description="Integrase catalytic" evidence="6">
    <location>
        <begin position="460"/>
        <end position="622"/>
    </location>
</feature>
<evidence type="ECO:0000313" key="8">
    <source>
        <dbReference type="Proteomes" id="UP001151760"/>
    </source>
</evidence>
<keyword evidence="3" id="KW-0064">Aspartyl protease</keyword>
<evidence type="ECO:0000256" key="4">
    <source>
        <dbReference type="ARBA" id="ARBA00022801"/>
    </source>
</evidence>
<feature type="compositionally biased region" description="Polar residues" evidence="5">
    <location>
        <begin position="802"/>
        <end position="815"/>
    </location>
</feature>
<evidence type="ECO:0000256" key="1">
    <source>
        <dbReference type="ARBA" id="ARBA00022670"/>
    </source>
</evidence>
<dbReference type="Pfam" id="PF13976">
    <property type="entry name" value="gag_pre-integrs"/>
    <property type="match status" value="1"/>
</dbReference>
<organism evidence="7 8">
    <name type="scientific">Tanacetum coccineum</name>
    <dbReference type="NCBI Taxonomy" id="301880"/>
    <lineage>
        <taxon>Eukaryota</taxon>
        <taxon>Viridiplantae</taxon>
        <taxon>Streptophyta</taxon>
        <taxon>Embryophyta</taxon>
        <taxon>Tracheophyta</taxon>
        <taxon>Spermatophyta</taxon>
        <taxon>Magnoliopsida</taxon>
        <taxon>eudicotyledons</taxon>
        <taxon>Gunneridae</taxon>
        <taxon>Pentapetalae</taxon>
        <taxon>asterids</taxon>
        <taxon>campanulids</taxon>
        <taxon>Asterales</taxon>
        <taxon>Asteraceae</taxon>
        <taxon>Asteroideae</taxon>
        <taxon>Anthemideae</taxon>
        <taxon>Anthemidinae</taxon>
        <taxon>Tanacetum</taxon>
    </lineage>
</organism>
<dbReference type="PANTHER" id="PTHR42648">
    <property type="entry name" value="TRANSPOSASE, PUTATIVE-RELATED"/>
    <property type="match status" value="1"/>
</dbReference>
<evidence type="ECO:0000256" key="3">
    <source>
        <dbReference type="ARBA" id="ARBA00022750"/>
    </source>
</evidence>